<dbReference type="InterPro" id="IPR018490">
    <property type="entry name" value="cNMP-bd_dom_sf"/>
</dbReference>
<dbReference type="Proteomes" id="UP000501367">
    <property type="component" value="Chromosome"/>
</dbReference>
<dbReference type="GeneID" id="72195784"/>
<dbReference type="PROSITE" id="PS50042">
    <property type="entry name" value="CNMP_BINDING_3"/>
    <property type="match status" value="1"/>
</dbReference>
<dbReference type="CDD" id="cd00038">
    <property type="entry name" value="CAP_ED"/>
    <property type="match status" value="1"/>
</dbReference>
<protein>
    <submittedName>
        <fullName evidence="2">Cyclic nucleotide-binding domain-containing protein</fullName>
    </submittedName>
</protein>
<organism evidence="2 3">
    <name type="scientific">Pseudomonas umsongensis</name>
    <dbReference type="NCBI Taxonomy" id="198618"/>
    <lineage>
        <taxon>Bacteria</taxon>
        <taxon>Pseudomonadati</taxon>
        <taxon>Pseudomonadota</taxon>
        <taxon>Gammaproteobacteria</taxon>
        <taxon>Pseudomonadales</taxon>
        <taxon>Pseudomonadaceae</taxon>
        <taxon>Pseudomonas</taxon>
    </lineage>
</organism>
<dbReference type="InterPro" id="IPR014710">
    <property type="entry name" value="RmlC-like_jellyroll"/>
</dbReference>
<dbReference type="SUPFAM" id="SSF51206">
    <property type="entry name" value="cAMP-binding domain-like"/>
    <property type="match status" value="1"/>
</dbReference>
<dbReference type="InterPro" id="IPR000595">
    <property type="entry name" value="cNMP-bd_dom"/>
</dbReference>
<name>A0AAE6ZXJ7_9PSED</name>
<accession>A0AAE6ZXJ7</accession>
<dbReference type="AlphaFoldDB" id="A0AAE6ZXJ7"/>
<sequence length="306" mass="33975">MSTEKMIERFEGAAGRPALEEVLLEQKLVLGNEALAKLLAEAGSLMELKQDQVLIEQGGHDTDVFFIITGQLKIKVHDREVAIRGQGEHVGEMSALVVTAKRSATVVATESSVVLKVSAPDFKAAANAFPRIWQHVTRELVERLHQRNALVRPSHKSARVFIISSKEALPIAREIERQLEHDAFFVKIWTEGTFRASKYTIESLEEQLDESDFAIAIAQPDDEVTSRGQSQGAPRDNVIFELGMFVGRLGRMRSILVEPRGDEVRLPSDLKGLTTITYRPAADKEPAKLGPVCTSLREIFNDLGPR</sequence>
<evidence type="ECO:0000313" key="2">
    <source>
        <dbReference type="EMBL" id="QJC80393.1"/>
    </source>
</evidence>
<proteinExistence type="predicted"/>
<dbReference type="GO" id="GO:0050135">
    <property type="term" value="F:NADP+ nucleosidase activity"/>
    <property type="evidence" value="ECO:0007669"/>
    <property type="project" value="InterPro"/>
</dbReference>
<dbReference type="SMART" id="SM00100">
    <property type="entry name" value="cNMP"/>
    <property type="match status" value="1"/>
</dbReference>
<dbReference type="EMBL" id="CP051487">
    <property type="protein sequence ID" value="QJC80393.1"/>
    <property type="molecule type" value="Genomic_DNA"/>
</dbReference>
<evidence type="ECO:0000259" key="1">
    <source>
        <dbReference type="PROSITE" id="PS50042"/>
    </source>
</evidence>
<dbReference type="Pfam" id="PF00027">
    <property type="entry name" value="cNMP_binding"/>
    <property type="match status" value="1"/>
</dbReference>
<dbReference type="KEGG" id="pum:HGP31_19455"/>
<dbReference type="Gene3D" id="3.40.50.10140">
    <property type="entry name" value="Toll/interleukin-1 receptor homology (TIR) domain"/>
    <property type="match status" value="1"/>
</dbReference>
<dbReference type="Pfam" id="PF10137">
    <property type="entry name" value="CAP12-PCTIR_TIR"/>
    <property type="match status" value="1"/>
</dbReference>
<reference evidence="2 3" key="1">
    <citation type="submission" date="2020-04" db="EMBL/GenBank/DDBJ databases">
        <authorList>
            <person name="Yao Y."/>
            <person name="He Z."/>
        </authorList>
    </citation>
    <scope>NUCLEOTIDE SEQUENCE [LARGE SCALE GENOMIC DNA]</scope>
    <source>
        <strain evidence="2 3">CY-1</strain>
    </source>
</reference>
<gene>
    <name evidence="2" type="ORF">HGP31_19455</name>
</gene>
<dbReference type="RefSeq" id="WP_168758477.1">
    <property type="nucleotide sequence ID" value="NZ_CP051487.1"/>
</dbReference>
<evidence type="ECO:0000313" key="3">
    <source>
        <dbReference type="Proteomes" id="UP000501367"/>
    </source>
</evidence>
<dbReference type="PANTHER" id="PTHR23011:SF28">
    <property type="entry name" value="CYCLIC NUCLEOTIDE-BINDING DOMAIN CONTAINING PROTEIN"/>
    <property type="match status" value="1"/>
</dbReference>
<dbReference type="PANTHER" id="PTHR23011">
    <property type="entry name" value="CYCLIC NUCLEOTIDE-BINDING DOMAIN CONTAINING PROTEIN"/>
    <property type="match status" value="1"/>
</dbReference>
<dbReference type="Gene3D" id="2.60.120.10">
    <property type="entry name" value="Jelly Rolls"/>
    <property type="match status" value="1"/>
</dbReference>
<dbReference type="InterPro" id="IPR035897">
    <property type="entry name" value="Toll_tir_struct_dom_sf"/>
</dbReference>
<dbReference type="InterPro" id="IPR019302">
    <property type="entry name" value="CAP12/PCTIR_TIR_dom"/>
</dbReference>
<feature type="domain" description="Cyclic nucleotide-binding" evidence="1">
    <location>
        <begin position="39"/>
        <end position="143"/>
    </location>
</feature>